<feature type="transmembrane region" description="Helical" evidence="1">
    <location>
        <begin position="165"/>
        <end position="188"/>
    </location>
</feature>
<feature type="transmembrane region" description="Helical" evidence="1">
    <location>
        <begin position="200"/>
        <end position="218"/>
    </location>
</feature>
<accession>A0A5R9J871</accession>
<feature type="transmembrane region" description="Helical" evidence="1">
    <location>
        <begin position="315"/>
        <end position="333"/>
    </location>
</feature>
<feature type="transmembrane region" description="Helical" evidence="1">
    <location>
        <begin position="129"/>
        <end position="153"/>
    </location>
</feature>
<evidence type="ECO:0000313" key="3">
    <source>
        <dbReference type="Proteomes" id="UP000305654"/>
    </source>
</evidence>
<name>A0A5R9J871_9PROT</name>
<keyword evidence="1" id="KW-1133">Transmembrane helix</keyword>
<feature type="transmembrane region" description="Helical" evidence="1">
    <location>
        <begin position="105"/>
        <end position="122"/>
    </location>
</feature>
<evidence type="ECO:0008006" key="4">
    <source>
        <dbReference type="Google" id="ProtNLM"/>
    </source>
</evidence>
<dbReference type="AlphaFoldDB" id="A0A5R9J871"/>
<gene>
    <name evidence="2" type="ORF">FE263_11895</name>
</gene>
<feature type="transmembrane region" description="Helical" evidence="1">
    <location>
        <begin position="81"/>
        <end position="99"/>
    </location>
</feature>
<feature type="transmembrane region" description="Helical" evidence="1">
    <location>
        <begin position="339"/>
        <end position="358"/>
    </location>
</feature>
<keyword evidence="1" id="KW-0472">Membrane</keyword>
<dbReference type="Proteomes" id="UP000305654">
    <property type="component" value="Unassembled WGS sequence"/>
</dbReference>
<comment type="caution">
    <text evidence="2">The sequence shown here is derived from an EMBL/GenBank/DDBJ whole genome shotgun (WGS) entry which is preliminary data.</text>
</comment>
<keyword evidence="1" id="KW-0812">Transmembrane</keyword>
<keyword evidence="3" id="KW-1185">Reference proteome</keyword>
<sequence length="438" mass="47394">MRLPGLATPAACLMLAILALHATLLPEAHWRGDEFICSAFARDGHLAYLWRQRIGGWSPRPLSESVFYVYCRLAAALQRPLTIPFIAMLWIALFASTLASMRTTAPPRLLAGLATCCMFLLGHPVGEMFYWPAGAVAYVSTLAAASLAVFLLIDDRGRCWSGTLALSATLAACAACSEAGACLTVLLAPALAALRWRHPGRALALSLPGLGVVGFVFWEVAGHRVGSAEAVGHLTVWQSLRPVPSDLWREARHLWPARLAFLLGMRWCTARTRPKAGALMACAVVLPLAAAAVAAASWHQFGALCCERHESLRQCWMVLALAAAGSASVRLWTVGDRTAAFGPGMLMLACLIGIVPRLQPILHDIRLMDTITMIRREDWRGGRAPTASMQYYLPPVAMVAGPDGIPTGHFTEPALESWSAHGMMLFFHKHRITILPPA</sequence>
<evidence type="ECO:0000256" key="1">
    <source>
        <dbReference type="SAM" id="Phobius"/>
    </source>
</evidence>
<organism evidence="2 3">
    <name type="scientific">Lichenicoccus roseus</name>
    <dbReference type="NCBI Taxonomy" id="2683649"/>
    <lineage>
        <taxon>Bacteria</taxon>
        <taxon>Pseudomonadati</taxon>
        <taxon>Pseudomonadota</taxon>
        <taxon>Alphaproteobacteria</taxon>
        <taxon>Acetobacterales</taxon>
        <taxon>Acetobacteraceae</taxon>
        <taxon>Lichenicoccus</taxon>
    </lineage>
</organism>
<protein>
    <recommendedName>
        <fullName evidence="4">Glycosyltransferase RgtA/B/C/D-like domain-containing protein</fullName>
    </recommendedName>
</protein>
<feature type="transmembrane region" description="Helical" evidence="1">
    <location>
        <begin position="276"/>
        <end position="295"/>
    </location>
</feature>
<proteinExistence type="predicted"/>
<feature type="transmembrane region" description="Helical" evidence="1">
    <location>
        <begin position="6"/>
        <end position="25"/>
    </location>
</feature>
<reference evidence="2 3" key="1">
    <citation type="submission" date="2019-05" db="EMBL/GenBank/DDBJ databases">
        <authorList>
            <person name="Pankratov T."/>
            <person name="Grouzdev D."/>
        </authorList>
    </citation>
    <scope>NUCLEOTIDE SEQUENCE [LARGE SCALE GENOMIC DNA]</scope>
    <source>
        <strain evidence="2 3">KEBCLARHB70R</strain>
    </source>
</reference>
<dbReference type="OrthoDB" id="7249278at2"/>
<evidence type="ECO:0000313" key="2">
    <source>
        <dbReference type="EMBL" id="TLU72727.1"/>
    </source>
</evidence>
<dbReference type="RefSeq" id="WP_138326188.1">
    <property type="nucleotide sequence ID" value="NZ_VCDI01000003.1"/>
</dbReference>
<dbReference type="EMBL" id="VCDI01000003">
    <property type="protein sequence ID" value="TLU72727.1"/>
    <property type="molecule type" value="Genomic_DNA"/>
</dbReference>